<proteinExistence type="predicted"/>
<dbReference type="EMBL" id="CP010525">
    <property type="protein sequence ID" value="AJO23197.1"/>
    <property type="molecule type" value="Genomic_DNA"/>
</dbReference>
<protein>
    <submittedName>
        <fullName evidence="1">Uncharacterized protein</fullName>
    </submittedName>
</protein>
<gene>
    <name evidence="1" type="ORF">SB48_HM08orf03800</name>
</gene>
<accession>A0AAN0T5D5</accession>
<evidence type="ECO:0000313" key="1">
    <source>
        <dbReference type="EMBL" id="AJO23197.1"/>
    </source>
</evidence>
<dbReference type="Proteomes" id="UP000032024">
    <property type="component" value="Chromosome"/>
</dbReference>
<dbReference type="AlphaFoldDB" id="A0AAN0T5D5"/>
<keyword evidence="2" id="KW-1185">Reference proteome</keyword>
<organism evidence="1 2">
    <name type="scientific">Heyndrickxia coagulans</name>
    <name type="common">Weizmannia coagulans</name>
    <dbReference type="NCBI Taxonomy" id="1398"/>
    <lineage>
        <taxon>Bacteria</taxon>
        <taxon>Bacillati</taxon>
        <taxon>Bacillota</taxon>
        <taxon>Bacilli</taxon>
        <taxon>Bacillales</taxon>
        <taxon>Bacillaceae</taxon>
        <taxon>Heyndrickxia</taxon>
    </lineage>
</organism>
<name>A0AAN0T5D5_HEYCO</name>
<reference evidence="2" key="1">
    <citation type="submission" date="2015-01" db="EMBL/GenBank/DDBJ databases">
        <title>Comparative genome analysis of Bacillus coagulans HM-08, Clostridium butyricum HM-68, Bacillus subtilis HM-66 and Bacillus paralicheniformis BL-09.</title>
        <authorList>
            <person name="Zhang H."/>
        </authorList>
    </citation>
    <scope>NUCLEOTIDE SEQUENCE [LARGE SCALE GENOMIC DNA]</scope>
    <source>
        <strain evidence="2">HM-08</strain>
    </source>
</reference>
<evidence type="ECO:0000313" key="2">
    <source>
        <dbReference type="Proteomes" id="UP000032024"/>
    </source>
</evidence>
<sequence length="38" mass="4307">MRNSGADSPAWPERAAQGLEKPLMSACFFLKLYYNMLV</sequence>